<keyword evidence="3 4" id="KW-0418">Kinase</keyword>
<protein>
    <submittedName>
        <fullName evidence="6">Sugar/nucleoside kinase (Ribokinase family)</fullName>
    </submittedName>
</protein>
<evidence type="ECO:0000313" key="6">
    <source>
        <dbReference type="EMBL" id="MBB6144248.1"/>
    </source>
</evidence>
<keyword evidence="2 4" id="KW-0808">Transferase</keyword>
<dbReference type="CDD" id="cd01166">
    <property type="entry name" value="KdgK"/>
    <property type="match status" value="1"/>
</dbReference>
<evidence type="ECO:0000256" key="1">
    <source>
        <dbReference type="ARBA" id="ARBA00010688"/>
    </source>
</evidence>
<evidence type="ECO:0000256" key="4">
    <source>
        <dbReference type="RuleBase" id="RU003704"/>
    </source>
</evidence>
<evidence type="ECO:0000259" key="5">
    <source>
        <dbReference type="Pfam" id="PF00294"/>
    </source>
</evidence>
<dbReference type="InterPro" id="IPR011611">
    <property type="entry name" value="PfkB_dom"/>
</dbReference>
<comment type="similarity">
    <text evidence="1 4">Belongs to the carbohydrate kinase PfkB family.</text>
</comment>
<dbReference type="EMBL" id="JACHEK010000004">
    <property type="protein sequence ID" value="MBB6144248.1"/>
    <property type="molecule type" value="Genomic_DNA"/>
</dbReference>
<comment type="caution">
    <text evidence="6">The sequence shown here is derived from an EMBL/GenBank/DDBJ whole genome shotgun (WGS) entry which is preliminary data.</text>
</comment>
<keyword evidence="7" id="KW-1185">Reference proteome</keyword>
<dbReference type="OrthoDB" id="9813569at2"/>
<accession>A0A841K0R7</accession>
<gene>
    <name evidence="6" type="ORF">HNQ77_002200</name>
</gene>
<evidence type="ECO:0000256" key="3">
    <source>
        <dbReference type="ARBA" id="ARBA00022777"/>
    </source>
</evidence>
<evidence type="ECO:0000256" key="2">
    <source>
        <dbReference type="ARBA" id="ARBA00022679"/>
    </source>
</evidence>
<reference evidence="6 7" key="1">
    <citation type="submission" date="2020-08" db="EMBL/GenBank/DDBJ databases">
        <title>Genomic Encyclopedia of Type Strains, Phase IV (KMG-IV): sequencing the most valuable type-strain genomes for metagenomic binning, comparative biology and taxonomic classification.</title>
        <authorList>
            <person name="Goeker M."/>
        </authorList>
    </citation>
    <scope>NUCLEOTIDE SEQUENCE [LARGE SCALE GENOMIC DNA]</scope>
    <source>
        <strain evidence="6 7">DSM 103733</strain>
    </source>
</reference>
<name>A0A841K0R7_9BACT</name>
<dbReference type="PRINTS" id="PR00990">
    <property type="entry name" value="RIBOKINASE"/>
</dbReference>
<proteinExistence type="inferred from homology"/>
<dbReference type="PANTHER" id="PTHR10584">
    <property type="entry name" value="SUGAR KINASE"/>
    <property type="match status" value="1"/>
</dbReference>
<dbReference type="Pfam" id="PF00294">
    <property type="entry name" value="PfkB"/>
    <property type="match status" value="1"/>
</dbReference>
<dbReference type="AlphaFoldDB" id="A0A841K0R7"/>
<dbReference type="SUPFAM" id="SSF53613">
    <property type="entry name" value="Ribokinase-like"/>
    <property type="match status" value="1"/>
</dbReference>
<dbReference type="InterPro" id="IPR029056">
    <property type="entry name" value="Ribokinase-like"/>
</dbReference>
<dbReference type="PANTHER" id="PTHR10584:SF166">
    <property type="entry name" value="RIBOKINASE"/>
    <property type="match status" value="1"/>
</dbReference>
<dbReference type="RefSeq" id="WP_082125415.1">
    <property type="nucleotide sequence ID" value="NZ_JACHEK010000004.1"/>
</dbReference>
<organism evidence="6 7">
    <name type="scientific">Silvibacterium bohemicum</name>
    <dbReference type="NCBI Taxonomy" id="1577686"/>
    <lineage>
        <taxon>Bacteria</taxon>
        <taxon>Pseudomonadati</taxon>
        <taxon>Acidobacteriota</taxon>
        <taxon>Terriglobia</taxon>
        <taxon>Terriglobales</taxon>
        <taxon>Acidobacteriaceae</taxon>
        <taxon>Silvibacterium</taxon>
    </lineage>
</organism>
<dbReference type="Proteomes" id="UP000538666">
    <property type="component" value="Unassembled WGS sequence"/>
</dbReference>
<dbReference type="InterPro" id="IPR002173">
    <property type="entry name" value="Carboh/pur_kinase_PfkB_CS"/>
</dbReference>
<feature type="domain" description="Carbohydrate kinase PfkB" evidence="5">
    <location>
        <begin position="8"/>
        <end position="294"/>
    </location>
</feature>
<evidence type="ECO:0000313" key="7">
    <source>
        <dbReference type="Proteomes" id="UP000538666"/>
    </source>
</evidence>
<dbReference type="GO" id="GO:0016301">
    <property type="term" value="F:kinase activity"/>
    <property type="evidence" value="ECO:0007669"/>
    <property type="project" value="UniProtKB-KW"/>
</dbReference>
<dbReference type="Gene3D" id="3.40.1190.20">
    <property type="match status" value="1"/>
</dbReference>
<dbReference type="InterPro" id="IPR002139">
    <property type="entry name" value="Ribo/fructo_kinase"/>
</dbReference>
<dbReference type="GO" id="GO:0006796">
    <property type="term" value="P:phosphate-containing compound metabolic process"/>
    <property type="evidence" value="ECO:0007669"/>
    <property type="project" value="UniProtKB-ARBA"/>
</dbReference>
<sequence>MVSFDITIAGELNLDLVLYGLPENIPVERELLASGFEVTLGSSSAILAHNLATLGISTGFITRVGQDEFGQLALHRLAESGVDLSKVTVAQDATKTGVTILLHHGDRRRILTYPGTMFEMSRADLDVDYLASARHFHLSSLFLHRALQADLPALFRELKSRGLTLSLDTNDDPEDKWNGVLPQLLPLIDILLPNKDELCRIARRTNVDEALAELSSIVPTIVVKCGSEGALIQSGKSRVQIPGITVSPVDTIGAGDSFNAGFLAAWLSGHSLEESARAANISGALSTQRSGGTEAFRLREEREEFLRRHHFPAIHSRALRTDAGLAETTENQGSSSR</sequence>
<dbReference type="PROSITE" id="PS00584">
    <property type="entry name" value="PFKB_KINASES_2"/>
    <property type="match status" value="1"/>
</dbReference>